<proteinExistence type="predicted"/>
<dbReference type="Pfam" id="PF14089">
    <property type="entry name" value="KbaA"/>
    <property type="match status" value="1"/>
</dbReference>
<dbReference type="PIRSF" id="PIRSF029886">
    <property type="entry name" value="KBAA"/>
    <property type="match status" value="1"/>
</dbReference>
<evidence type="ECO:0000313" key="2">
    <source>
        <dbReference type="EMBL" id="RAV10293.1"/>
    </source>
</evidence>
<comment type="caution">
    <text evidence="2">The sequence shown here is derived from an EMBL/GenBank/DDBJ whole genome shotgun (WGS) entry which is preliminary data.</text>
</comment>
<protein>
    <submittedName>
        <fullName evidence="2">KinB signaling pathway activation protein</fullName>
    </submittedName>
</protein>
<evidence type="ECO:0000313" key="3">
    <source>
        <dbReference type="Proteomes" id="UP000250369"/>
    </source>
</evidence>
<dbReference type="GO" id="GO:0045881">
    <property type="term" value="P:positive regulation of sporulation resulting in formation of a cellular spore"/>
    <property type="evidence" value="ECO:0007669"/>
    <property type="project" value="InterPro"/>
</dbReference>
<gene>
    <name evidence="2" type="ORF">DQG23_38255</name>
</gene>
<evidence type="ECO:0000256" key="1">
    <source>
        <dbReference type="SAM" id="Phobius"/>
    </source>
</evidence>
<feature type="transmembrane region" description="Helical" evidence="1">
    <location>
        <begin position="186"/>
        <end position="206"/>
    </location>
</feature>
<feature type="transmembrane region" description="Helical" evidence="1">
    <location>
        <begin position="160"/>
        <end position="180"/>
    </location>
</feature>
<accession>A0A329LUS9</accession>
<feature type="transmembrane region" description="Helical" evidence="1">
    <location>
        <begin position="99"/>
        <end position="119"/>
    </location>
</feature>
<name>A0A329LUS9_9BACL</name>
<dbReference type="Proteomes" id="UP000250369">
    <property type="component" value="Unassembled WGS sequence"/>
</dbReference>
<keyword evidence="1" id="KW-0472">Membrane</keyword>
<dbReference type="SMART" id="SM01251">
    <property type="entry name" value="KbaA"/>
    <property type="match status" value="1"/>
</dbReference>
<feature type="transmembrane region" description="Helical" evidence="1">
    <location>
        <begin position="65"/>
        <end position="87"/>
    </location>
</feature>
<keyword evidence="3" id="KW-1185">Reference proteome</keyword>
<dbReference type="AlphaFoldDB" id="A0A329LUS9"/>
<dbReference type="InterPro" id="IPR024164">
    <property type="entry name" value="KinB-signalling_activ"/>
</dbReference>
<keyword evidence="1" id="KW-0812">Transmembrane</keyword>
<keyword evidence="1" id="KW-1133">Transmembrane helix</keyword>
<feature type="transmembrane region" description="Helical" evidence="1">
    <location>
        <begin position="21"/>
        <end position="45"/>
    </location>
</feature>
<reference evidence="2 3" key="1">
    <citation type="journal article" date="2009" name="Int. J. Syst. Evol. Microbiol.">
        <title>Paenibacillus contaminans sp. nov., isolated from a contaminated laboratory plate.</title>
        <authorList>
            <person name="Chou J.H."/>
            <person name="Lee J.H."/>
            <person name="Lin M.C."/>
            <person name="Chang P.S."/>
            <person name="Arun A.B."/>
            <person name="Young C.C."/>
            <person name="Chen W.M."/>
        </authorList>
    </citation>
    <scope>NUCLEOTIDE SEQUENCE [LARGE SCALE GENOMIC DNA]</scope>
    <source>
        <strain evidence="2 3">CKOBP-6</strain>
    </source>
</reference>
<organism evidence="2 3">
    <name type="scientific">Paenibacillus contaminans</name>
    <dbReference type="NCBI Taxonomy" id="450362"/>
    <lineage>
        <taxon>Bacteria</taxon>
        <taxon>Bacillati</taxon>
        <taxon>Bacillota</taxon>
        <taxon>Bacilli</taxon>
        <taxon>Bacillales</taxon>
        <taxon>Paenibacillaceae</taxon>
        <taxon>Paenibacillus</taxon>
    </lineage>
</organism>
<sequence>MQVKESIAKGEQNVTLRKWNYLFWTTLAWGSGVAIAAGIFLIMLFDDFSFLEMTEPGFNWQTLLFALLGGALISTVSQMGFFAYLTVRYIAVGIIRVKWVWEGLQIFIIFDAFFATVYLSYKSFAGEGGSWVPYIWLPLILLIISFAVAYWKMIKTNKNAFIPTLFFMFVVTLIEMLPVLRYDSVAANIYMLSTLVACNTWQIMLLHKLVGNKKELA</sequence>
<feature type="transmembrane region" description="Helical" evidence="1">
    <location>
        <begin position="131"/>
        <end position="151"/>
    </location>
</feature>
<dbReference type="EMBL" id="QMFB01000044">
    <property type="protein sequence ID" value="RAV10293.1"/>
    <property type="molecule type" value="Genomic_DNA"/>
</dbReference>